<comment type="caution">
    <text evidence="2">The sequence shown here is derived from an EMBL/GenBank/DDBJ whole genome shotgun (WGS) entry which is preliminary data.</text>
</comment>
<protein>
    <submittedName>
        <fullName evidence="2">Uncharacterized protein</fullName>
    </submittedName>
</protein>
<dbReference type="VEuPathDB" id="TriTrypDB:TEOVI_000363200"/>
<dbReference type="AlphaFoldDB" id="A0A1G4IIE2"/>
<feature type="region of interest" description="Disordered" evidence="1">
    <location>
        <begin position="135"/>
        <end position="155"/>
    </location>
</feature>
<evidence type="ECO:0000313" key="2">
    <source>
        <dbReference type="EMBL" id="SCU72050.1"/>
    </source>
</evidence>
<evidence type="ECO:0000256" key="1">
    <source>
        <dbReference type="SAM" id="MobiDB-lite"/>
    </source>
</evidence>
<proteinExistence type="predicted"/>
<gene>
    <name evidence="2" type="ORF">TEOVI_000363200</name>
</gene>
<reference evidence="2" key="1">
    <citation type="submission" date="2016-09" db="EMBL/GenBank/DDBJ databases">
        <authorList>
            <person name="Hebert L."/>
            <person name="Moumen B."/>
        </authorList>
    </citation>
    <scope>NUCLEOTIDE SEQUENCE [LARGE SCALE GENOMIC DNA]</scope>
    <source>
        <strain evidence="2">OVI</strain>
    </source>
</reference>
<dbReference type="Proteomes" id="UP000195570">
    <property type="component" value="Unassembled WGS sequence"/>
</dbReference>
<dbReference type="SUPFAM" id="SSF58087">
    <property type="entry name" value="Variant surface glycoprotein (N-terminal domain)"/>
    <property type="match status" value="1"/>
</dbReference>
<dbReference type="RefSeq" id="XP_067082616.1">
    <property type="nucleotide sequence ID" value="XM_067226515.1"/>
</dbReference>
<accession>A0A1G4IIE2</accession>
<evidence type="ECO:0000313" key="3">
    <source>
        <dbReference type="Proteomes" id="UP000195570"/>
    </source>
</evidence>
<keyword evidence="3" id="KW-1185">Reference proteome</keyword>
<sequence>MLTGAILHFIQPCTRKAAANDNCSTVEDADKYAEELIKATTRAYRQEKTAQTMLHQLQVYTALTNDAQMRRTLVPLSLLLSACAAAENAAAAALEKQAQTHILNIAQALGTQSALSAVAAAEIDAVTNTAHGNSAAYKKSNLRQAPKRSKPGTGR</sequence>
<feature type="compositionally biased region" description="Basic residues" evidence="1">
    <location>
        <begin position="145"/>
        <end position="155"/>
    </location>
</feature>
<dbReference type="GeneID" id="92377572"/>
<dbReference type="EMBL" id="CZPT02001774">
    <property type="protein sequence ID" value="SCU72050.1"/>
    <property type="molecule type" value="Genomic_DNA"/>
</dbReference>
<name>A0A1G4IIE2_TRYEQ</name>
<organism evidence="2 3">
    <name type="scientific">Trypanosoma equiperdum</name>
    <dbReference type="NCBI Taxonomy" id="5694"/>
    <lineage>
        <taxon>Eukaryota</taxon>
        <taxon>Discoba</taxon>
        <taxon>Euglenozoa</taxon>
        <taxon>Kinetoplastea</taxon>
        <taxon>Metakinetoplastina</taxon>
        <taxon>Trypanosomatida</taxon>
        <taxon>Trypanosomatidae</taxon>
        <taxon>Trypanosoma</taxon>
    </lineage>
</organism>